<gene>
    <name evidence="2" type="ORF">E1956_43865</name>
</gene>
<evidence type="ECO:0000256" key="1">
    <source>
        <dbReference type="SAM" id="MobiDB-lite"/>
    </source>
</evidence>
<proteinExistence type="predicted"/>
<evidence type="ECO:0000313" key="3">
    <source>
        <dbReference type="Proteomes" id="UP000295727"/>
    </source>
</evidence>
<reference evidence="2 3" key="1">
    <citation type="submission" date="2019-03" db="EMBL/GenBank/DDBJ databases">
        <title>Paraburkholderia sp. 7MH5, isolated from subtropical forest soil.</title>
        <authorList>
            <person name="Gao Z.-H."/>
            <person name="Qiu L.-H."/>
        </authorList>
    </citation>
    <scope>NUCLEOTIDE SEQUENCE [LARGE SCALE GENOMIC DNA]</scope>
    <source>
        <strain evidence="2 3">7MH5</strain>
        <plasmid evidence="2 3">unnamed1</plasmid>
    </source>
</reference>
<dbReference type="AlphaFoldDB" id="A0A4P7D9H9"/>
<dbReference type="RefSeq" id="WP_134760149.1">
    <property type="nucleotide sequence ID" value="NZ_CP038152.1"/>
</dbReference>
<geneLocation type="plasmid" evidence="2 3">
    <name>unnamed1</name>
</geneLocation>
<dbReference type="OrthoDB" id="9108270at2"/>
<dbReference type="GeneID" id="39650159"/>
<feature type="region of interest" description="Disordered" evidence="1">
    <location>
        <begin position="1"/>
        <end position="77"/>
    </location>
</feature>
<evidence type="ECO:0000313" key="2">
    <source>
        <dbReference type="EMBL" id="QBR04097.1"/>
    </source>
</evidence>
<dbReference type="Proteomes" id="UP000295727">
    <property type="component" value="Plasmid unnamed1"/>
</dbReference>
<accession>A0A4P7D9H9</accession>
<name>A0A4P7D9H9_9BURK</name>
<dbReference type="KEGG" id="ppai:E1956_43865"/>
<dbReference type="EMBL" id="CP038152">
    <property type="protein sequence ID" value="QBR04097.1"/>
    <property type="molecule type" value="Genomic_DNA"/>
</dbReference>
<keyword evidence="3" id="KW-1185">Reference proteome</keyword>
<protein>
    <submittedName>
        <fullName evidence="2">Uncharacterized protein</fullName>
    </submittedName>
</protein>
<organism evidence="2 3">
    <name type="scientific">Paraburkholderia pallida</name>
    <dbReference type="NCBI Taxonomy" id="2547399"/>
    <lineage>
        <taxon>Bacteria</taxon>
        <taxon>Pseudomonadati</taxon>
        <taxon>Pseudomonadota</taxon>
        <taxon>Betaproteobacteria</taxon>
        <taxon>Burkholderiales</taxon>
        <taxon>Burkholderiaceae</taxon>
        <taxon>Paraburkholderia</taxon>
    </lineage>
</organism>
<sequence length="77" mass="8479">MTQYYAGKSHDDAVAARAGRRQRAHEQPGGSMAIEGTEADMQHSCGELTERGKEVWRQGSGIDGGGMVRLFTRRKSR</sequence>
<keyword evidence="2" id="KW-0614">Plasmid</keyword>